<sequence length="90" mass="10000">MQKSLRSAEHARLIELLVAARQKAGIRQHALAKKLGRPQSFIAKYEGGERRIDVVEFVAIARALGVDPVKLFRELLSAKARGSAPKRPTR</sequence>
<evidence type="ECO:0000259" key="1">
    <source>
        <dbReference type="PROSITE" id="PS50943"/>
    </source>
</evidence>
<evidence type="ECO:0000313" key="5">
    <source>
        <dbReference type="Proteomes" id="UP000290565"/>
    </source>
</evidence>
<dbReference type="AlphaFoldDB" id="A0A4Q0Q8I1"/>
<accession>A0A4Q0Q8I1</accession>
<proteinExistence type="predicted"/>
<organism evidence="2 4">
    <name type="scientific">Bradyrhizobium zhanjiangense</name>
    <dbReference type="NCBI Taxonomy" id="1325107"/>
    <lineage>
        <taxon>Bacteria</taxon>
        <taxon>Pseudomonadati</taxon>
        <taxon>Pseudomonadota</taxon>
        <taxon>Alphaproteobacteria</taxon>
        <taxon>Hyphomicrobiales</taxon>
        <taxon>Nitrobacteraceae</taxon>
        <taxon>Bradyrhizobium</taxon>
    </lineage>
</organism>
<dbReference type="Pfam" id="PF01381">
    <property type="entry name" value="HTH_3"/>
    <property type="match status" value="1"/>
</dbReference>
<dbReference type="RefSeq" id="WP_128935739.1">
    <property type="nucleotide sequence ID" value="NZ_CP022221.1"/>
</dbReference>
<dbReference type="PROSITE" id="PS50943">
    <property type="entry name" value="HTH_CROC1"/>
    <property type="match status" value="1"/>
</dbReference>
<dbReference type="Gene3D" id="1.10.260.40">
    <property type="entry name" value="lambda repressor-like DNA-binding domains"/>
    <property type="match status" value="1"/>
</dbReference>
<protein>
    <submittedName>
        <fullName evidence="2">XRE family transcriptional regulator</fullName>
    </submittedName>
</protein>
<evidence type="ECO:0000313" key="3">
    <source>
        <dbReference type="EMBL" id="RXH41894.1"/>
    </source>
</evidence>
<dbReference type="Proteomes" id="UP000290174">
    <property type="component" value="Unassembled WGS sequence"/>
</dbReference>
<evidence type="ECO:0000313" key="2">
    <source>
        <dbReference type="EMBL" id="RXG85157.1"/>
    </source>
</evidence>
<evidence type="ECO:0000313" key="4">
    <source>
        <dbReference type="Proteomes" id="UP000290174"/>
    </source>
</evidence>
<dbReference type="SMART" id="SM00530">
    <property type="entry name" value="HTH_XRE"/>
    <property type="match status" value="1"/>
</dbReference>
<dbReference type="InterPro" id="IPR010982">
    <property type="entry name" value="Lambda_DNA-bd_dom_sf"/>
</dbReference>
<dbReference type="EMBL" id="LBJM01000010">
    <property type="protein sequence ID" value="RXH41894.1"/>
    <property type="molecule type" value="Genomic_DNA"/>
</dbReference>
<name>A0A4Q0Q8I1_9BRAD</name>
<reference evidence="2 4" key="2">
    <citation type="submission" date="2018-11" db="EMBL/GenBank/DDBJ databases">
        <title>Bradyrhizobium sp. nov., isolated from effective nodules of peanut in China.</title>
        <authorList>
            <person name="Li Y."/>
        </authorList>
    </citation>
    <scope>NUCLEOTIDE SEQUENCE [LARGE SCALE GENOMIC DNA]</scope>
    <source>
        <strain evidence="2 4">CCBAU 51770</strain>
    </source>
</reference>
<reference evidence="3 5" key="1">
    <citation type="submission" date="2015-04" db="EMBL/GenBank/DDBJ databases">
        <title>Comparative genomics of rhizobia nodulating Arachis hypogaea in China.</title>
        <authorList>
            <person name="Li Y."/>
        </authorList>
    </citation>
    <scope>NUCLEOTIDE SEQUENCE [LARGE SCALE GENOMIC DNA]</scope>
    <source>
        <strain evidence="3 5">CCBAU 51787</strain>
    </source>
</reference>
<accession>A0A4V1L4L5</accession>
<feature type="domain" description="HTH cro/C1-type" evidence="1">
    <location>
        <begin position="17"/>
        <end position="71"/>
    </location>
</feature>
<comment type="caution">
    <text evidence="2">The sequence shown here is derived from an EMBL/GenBank/DDBJ whole genome shotgun (WGS) entry which is preliminary data.</text>
</comment>
<gene>
    <name evidence="2" type="ORF">EAS61_36850</name>
    <name evidence="3" type="ORF">XH94_04345</name>
</gene>
<dbReference type="GO" id="GO:0003677">
    <property type="term" value="F:DNA binding"/>
    <property type="evidence" value="ECO:0007669"/>
    <property type="project" value="InterPro"/>
</dbReference>
<dbReference type="Proteomes" id="UP000290565">
    <property type="component" value="Unassembled WGS sequence"/>
</dbReference>
<dbReference type="SUPFAM" id="SSF47413">
    <property type="entry name" value="lambda repressor-like DNA-binding domains"/>
    <property type="match status" value="1"/>
</dbReference>
<dbReference type="EMBL" id="RKMK01000061">
    <property type="protein sequence ID" value="RXG85157.1"/>
    <property type="molecule type" value="Genomic_DNA"/>
</dbReference>
<dbReference type="InterPro" id="IPR001387">
    <property type="entry name" value="Cro/C1-type_HTH"/>
</dbReference>
<dbReference type="CDD" id="cd00093">
    <property type="entry name" value="HTH_XRE"/>
    <property type="match status" value="1"/>
</dbReference>